<evidence type="ECO:0000313" key="4">
    <source>
        <dbReference type="EMBL" id="KAF5338678.1"/>
    </source>
</evidence>
<protein>
    <recommendedName>
        <fullName evidence="3">CHAT domain-containing protein</fullName>
    </recommendedName>
</protein>
<dbReference type="Gene3D" id="1.25.40.10">
    <property type="entry name" value="Tetratricopeptide repeat domain"/>
    <property type="match status" value="1"/>
</dbReference>
<feature type="region of interest" description="Disordered" evidence="2">
    <location>
        <begin position="1"/>
        <end position="25"/>
    </location>
</feature>
<evidence type="ECO:0000256" key="2">
    <source>
        <dbReference type="SAM" id="MobiDB-lite"/>
    </source>
</evidence>
<dbReference type="PANTHER" id="PTHR19959">
    <property type="entry name" value="KINESIN LIGHT CHAIN"/>
    <property type="match status" value="1"/>
</dbReference>
<dbReference type="AlphaFoldDB" id="A0A8H5CDB0"/>
<dbReference type="OrthoDB" id="9991317at2759"/>
<feature type="domain" description="CHAT" evidence="3">
    <location>
        <begin position="327"/>
        <end position="488"/>
    </location>
</feature>
<accession>A0A8H5CDB0</accession>
<evidence type="ECO:0000256" key="1">
    <source>
        <dbReference type="PROSITE-ProRule" id="PRU00339"/>
    </source>
</evidence>
<feature type="repeat" description="TPR" evidence="1">
    <location>
        <begin position="212"/>
        <end position="245"/>
    </location>
</feature>
<evidence type="ECO:0000313" key="5">
    <source>
        <dbReference type="Proteomes" id="UP000559256"/>
    </source>
</evidence>
<dbReference type="Pfam" id="PF13181">
    <property type="entry name" value="TPR_8"/>
    <property type="match status" value="1"/>
</dbReference>
<dbReference type="SUPFAM" id="SSF48452">
    <property type="entry name" value="TPR-like"/>
    <property type="match status" value="1"/>
</dbReference>
<comment type="caution">
    <text evidence="4">The sequence shown here is derived from an EMBL/GenBank/DDBJ whole genome shotgun (WGS) entry which is preliminary data.</text>
</comment>
<dbReference type="InterPro" id="IPR011990">
    <property type="entry name" value="TPR-like_helical_dom_sf"/>
</dbReference>
<dbReference type="InterPro" id="IPR024983">
    <property type="entry name" value="CHAT_dom"/>
</dbReference>
<dbReference type="InterPro" id="IPR019734">
    <property type="entry name" value="TPR_rpt"/>
</dbReference>
<keyword evidence="1" id="KW-0802">TPR repeat</keyword>
<gene>
    <name evidence="4" type="ORF">D9758_018028</name>
</gene>
<proteinExistence type="predicted"/>
<dbReference type="Pfam" id="PF12770">
    <property type="entry name" value="CHAT"/>
    <property type="match status" value="1"/>
</dbReference>
<name>A0A8H5CDB0_9AGAR</name>
<sequence>MAESNIPLEDPMRDSATDGGLDKTLPQPTLEFEMAIKMALGQSNAEEVGGTLIQSTPDHEGEDVELKRAIEMLLGQPNAEATEDSSVNYAPIDMEEQAELELLSGWESLRNQAKAQELNNSAVQLIQYFKQSGDCVEIDMAVQLMEEAIKLTPDGHADKASWLNTIGVAFLQRFEHLRELGDIGHAIQVMQQAVDLTPDGHADKAAQLTNLGSALLHRFECFGELGDIEHAIQVMQQAVDLTPDGHPDKAAQLTNLGGALQCRFEHLGELGDIENATSTYQRATTNTSSPPSIRYEAACKWATLCSHHQGSSSALHAYKVVLEIIHLTCHEAVIETVKCEMSRHEIVHLACHGIQDSKNPLDSALALYNGRLKLQDLMCLSLENVELAFLSASQTAAGNENLPEEAVHLAAGMLAVGYPSVIATMWSIGDKDAPIVADKFYESILGRSDELVSQNPRQSAAYALHAAVEHLRKEVSEMEFVKWVPFIHYRV</sequence>
<reference evidence="4 5" key="1">
    <citation type="journal article" date="2020" name="ISME J.">
        <title>Uncovering the hidden diversity of litter-decomposition mechanisms in mushroom-forming fungi.</title>
        <authorList>
            <person name="Floudas D."/>
            <person name="Bentzer J."/>
            <person name="Ahren D."/>
            <person name="Johansson T."/>
            <person name="Persson P."/>
            <person name="Tunlid A."/>
        </authorList>
    </citation>
    <scope>NUCLEOTIDE SEQUENCE [LARGE SCALE GENOMIC DNA]</scope>
    <source>
        <strain evidence="4 5">CBS 291.85</strain>
    </source>
</reference>
<evidence type="ECO:0000259" key="3">
    <source>
        <dbReference type="Pfam" id="PF12770"/>
    </source>
</evidence>
<dbReference type="PANTHER" id="PTHR19959:SF119">
    <property type="entry name" value="FUNGAL LIPASE-LIKE DOMAIN-CONTAINING PROTEIN"/>
    <property type="match status" value="1"/>
</dbReference>
<dbReference type="PROSITE" id="PS50005">
    <property type="entry name" value="TPR"/>
    <property type="match status" value="1"/>
</dbReference>
<dbReference type="Proteomes" id="UP000559256">
    <property type="component" value="Unassembled WGS sequence"/>
</dbReference>
<dbReference type="EMBL" id="JAACJM010000193">
    <property type="protein sequence ID" value="KAF5338678.1"/>
    <property type="molecule type" value="Genomic_DNA"/>
</dbReference>
<organism evidence="4 5">
    <name type="scientific">Tetrapyrgos nigripes</name>
    <dbReference type="NCBI Taxonomy" id="182062"/>
    <lineage>
        <taxon>Eukaryota</taxon>
        <taxon>Fungi</taxon>
        <taxon>Dikarya</taxon>
        <taxon>Basidiomycota</taxon>
        <taxon>Agaricomycotina</taxon>
        <taxon>Agaricomycetes</taxon>
        <taxon>Agaricomycetidae</taxon>
        <taxon>Agaricales</taxon>
        <taxon>Marasmiineae</taxon>
        <taxon>Marasmiaceae</taxon>
        <taxon>Tetrapyrgos</taxon>
    </lineage>
</organism>
<keyword evidence="5" id="KW-1185">Reference proteome</keyword>